<evidence type="ECO:0000256" key="2">
    <source>
        <dbReference type="ARBA" id="ARBA00023125"/>
    </source>
</evidence>
<evidence type="ECO:0000313" key="5">
    <source>
        <dbReference type="EMBL" id="MFD1780978.1"/>
    </source>
</evidence>
<dbReference type="SUPFAM" id="SSF46689">
    <property type="entry name" value="Homeodomain-like"/>
    <property type="match status" value="2"/>
</dbReference>
<feature type="domain" description="HTH araC/xylS-type" evidence="4">
    <location>
        <begin position="165"/>
        <end position="261"/>
    </location>
</feature>
<dbReference type="PROSITE" id="PS01124">
    <property type="entry name" value="HTH_ARAC_FAMILY_2"/>
    <property type="match status" value="1"/>
</dbReference>
<dbReference type="InterPro" id="IPR018062">
    <property type="entry name" value="HTH_AraC-typ_CS"/>
</dbReference>
<reference evidence="6" key="1">
    <citation type="journal article" date="2019" name="Int. J. Syst. Evol. Microbiol.">
        <title>The Global Catalogue of Microorganisms (GCM) 10K type strain sequencing project: providing services to taxonomists for standard genome sequencing and annotation.</title>
        <authorList>
            <consortium name="The Broad Institute Genomics Platform"/>
            <consortium name="The Broad Institute Genome Sequencing Center for Infectious Disease"/>
            <person name="Wu L."/>
            <person name="Ma J."/>
        </authorList>
    </citation>
    <scope>NUCLEOTIDE SEQUENCE [LARGE SCALE GENOMIC DNA]</scope>
    <source>
        <strain evidence="6">CCUG 15531</strain>
    </source>
</reference>
<evidence type="ECO:0000313" key="6">
    <source>
        <dbReference type="Proteomes" id="UP001597227"/>
    </source>
</evidence>
<dbReference type="PANTHER" id="PTHR43280:SF28">
    <property type="entry name" value="HTH-TYPE TRANSCRIPTIONAL ACTIVATOR RHAS"/>
    <property type="match status" value="1"/>
</dbReference>
<name>A0ABW4MSP1_9BACI</name>
<keyword evidence="2" id="KW-0238">DNA-binding</keyword>
<dbReference type="SUPFAM" id="SSF51215">
    <property type="entry name" value="Regulatory protein AraC"/>
    <property type="match status" value="1"/>
</dbReference>
<dbReference type="RefSeq" id="WP_388040820.1">
    <property type="nucleotide sequence ID" value="NZ_JBHUEK010000029.1"/>
</dbReference>
<protein>
    <submittedName>
        <fullName evidence="5">Helix-turn-helix domain-containing protein</fullName>
    </submittedName>
</protein>
<proteinExistence type="predicted"/>
<dbReference type="InterPro" id="IPR037923">
    <property type="entry name" value="HTH-like"/>
</dbReference>
<dbReference type="Pfam" id="PF12833">
    <property type="entry name" value="HTH_18"/>
    <property type="match status" value="1"/>
</dbReference>
<dbReference type="InterPro" id="IPR018060">
    <property type="entry name" value="HTH_AraC"/>
</dbReference>
<dbReference type="PROSITE" id="PS00041">
    <property type="entry name" value="HTH_ARAC_FAMILY_1"/>
    <property type="match status" value="1"/>
</dbReference>
<comment type="caution">
    <text evidence="5">The sequence shown here is derived from an EMBL/GenBank/DDBJ whole genome shotgun (WGS) entry which is preliminary data.</text>
</comment>
<dbReference type="InterPro" id="IPR014710">
    <property type="entry name" value="RmlC-like_jellyroll"/>
</dbReference>
<keyword evidence="6" id="KW-1185">Reference proteome</keyword>
<dbReference type="Proteomes" id="UP001597227">
    <property type="component" value="Unassembled WGS sequence"/>
</dbReference>
<dbReference type="InterPro" id="IPR003313">
    <property type="entry name" value="AraC-bd"/>
</dbReference>
<dbReference type="SMART" id="SM00342">
    <property type="entry name" value="HTH_ARAC"/>
    <property type="match status" value="1"/>
</dbReference>
<dbReference type="PRINTS" id="PR00032">
    <property type="entry name" value="HTHARAC"/>
</dbReference>
<dbReference type="EMBL" id="JBHUEK010000029">
    <property type="protein sequence ID" value="MFD1780978.1"/>
    <property type="molecule type" value="Genomic_DNA"/>
</dbReference>
<dbReference type="InterPro" id="IPR020449">
    <property type="entry name" value="Tscrpt_reg_AraC-type_HTH"/>
</dbReference>
<dbReference type="PANTHER" id="PTHR43280">
    <property type="entry name" value="ARAC-FAMILY TRANSCRIPTIONAL REGULATOR"/>
    <property type="match status" value="1"/>
</dbReference>
<dbReference type="Gene3D" id="2.60.120.10">
    <property type="entry name" value="Jelly Rolls"/>
    <property type="match status" value="1"/>
</dbReference>
<dbReference type="InterPro" id="IPR009057">
    <property type="entry name" value="Homeodomain-like_sf"/>
</dbReference>
<dbReference type="Pfam" id="PF02311">
    <property type="entry name" value="AraC_binding"/>
    <property type="match status" value="1"/>
</dbReference>
<sequence>MLSINPEQFILKPSLATITCEPNWQWKRKEPIPNYDLFYVWSGEGNLILNGQDYSIKRGSCFLFLPGDWTTATQNPQNPLTITYIHFDLENEPSLIPNSYRTIQDAIPFESLLTQYVRLFLIKTFGAETEAKLILKQLMIQLLREEHQDDERNDQAQTSLLSAIREVANYVQQHPGEGHTLESLASRANFSPRYFSLKFKEIIGKSVRSYIVEARIKRAEHLLHYTGMSVTEVAQALGYDNLHFFSRQFKKYTGKSPSEVR</sequence>
<dbReference type="Gene3D" id="1.10.10.60">
    <property type="entry name" value="Homeodomain-like"/>
    <property type="match status" value="2"/>
</dbReference>
<evidence type="ECO:0000259" key="4">
    <source>
        <dbReference type="PROSITE" id="PS01124"/>
    </source>
</evidence>
<organism evidence="5 6">
    <name type="scientific">Fredinandcohnia salidurans</name>
    <dbReference type="NCBI Taxonomy" id="2595041"/>
    <lineage>
        <taxon>Bacteria</taxon>
        <taxon>Bacillati</taxon>
        <taxon>Bacillota</taxon>
        <taxon>Bacilli</taxon>
        <taxon>Bacillales</taxon>
        <taxon>Bacillaceae</taxon>
        <taxon>Fredinandcohnia</taxon>
    </lineage>
</organism>
<gene>
    <name evidence="5" type="ORF">ACFSFW_20190</name>
</gene>
<accession>A0ABW4MSP1</accession>
<keyword evidence="3" id="KW-0804">Transcription</keyword>
<evidence type="ECO:0000256" key="1">
    <source>
        <dbReference type="ARBA" id="ARBA00023015"/>
    </source>
</evidence>
<evidence type="ECO:0000256" key="3">
    <source>
        <dbReference type="ARBA" id="ARBA00023163"/>
    </source>
</evidence>
<keyword evidence="1" id="KW-0805">Transcription regulation</keyword>